<evidence type="ECO:0000256" key="3">
    <source>
        <dbReference type="ARBA" id="ARBA00022833"/>
    </source>
</evidence>
<feature type="region of interest" description="Disordered" evidence="6">
    <location>
        <begin position="160"/>
        <end position="209"/>
    </location>
</feature>
<dbReference type="SUPFAM" id="SSF47676">
    <property type="entry name" value="Conserved domain common to transcription factors TFIIS, elongin A, CRSP70"/>
    <property type="match status" value="1"/>
</dbReference>
<keyword evidence="10" id="KW-1185">Reference proteome</keyword>
<reference evidence="9 10" key="1">
    <citation type="submission" date="2024-11" db="EMBL/GenBank/DDBJ databases">
        <title>Adaptive evolution of stress response genes in parasites aligns with host niche diversity.</title>
        <authorList>
            <person name="Hahn C."/>
            <person name="Resl P."/>
        </authorList>
    </citation>
    <scope>NUCLEOTIDE SEQUENCE [LARGE SCALE GENOMIC DNA]</scope>
    <source>
        <strain evidence="9">EGGRZ-B1_66</strain>
        <tissue evidence="9">Body</tissue>
    </source>
</reference>
<evidence type="ECO:0008006" key="11">
    <source>
        <dbReference type="Google" id="ProtNLM"/>
    </source>
</evidence>
<comment type="subcellular location">
    <subcellularLocation>
        <location evidence="4">Nucleus</location>
    </subcellularLocation>
</comment>
<dbReference type="Proteomes" id="UP001626550">
    <property type="component" value="Unassembled WGS sequence"/>
</dbReference>
<keyword evidence="4" id="KW-0539">Nucleus</keyword>
<dbReference type="Pfam" id="PF00642">
    <property type="entry name" value="zf-CCCH"/>
    <property type="match status" value="1"/>
</dbReference>
<gene>
    <name evidence="9" type="ORF">Ciccas_009640</name>
</gene>
<name>A0ABD2PWF6_9PLAT</name>
<feature type="zinc finger region" description="C3H1-type" evidence="5">
    <location>
        <begin position="688"/>
        <end position="713"/>
    </location>
</feature>
<evidence type="ECO:0000313" key="9">
    <source>
        <dbReference type="EMBL" id="KAL3311774.1"/>
    </source>
</evidence>
<dbReference type="InterPro" id="IPR036855">
    <property type="entry name" value="Znf_CCCH_sf"/>
</dbReference>
<dbReference type="PANTHER" id="PTHR46557:SF1">
    <property type="entry name" value="SERINE_THREONINE-PROTEIN PHOSPHATASE 1 REGULATORY SUBUNIT 10"/>
    <property type="match status" value="1"/>
</dbReference>
<dbReference type="Gene3D" id="1.20.930.10">
    <property type="entry name" value="Conserved domain common to transcription factors TFIIS, elongin A, CRSP70"/>
    <property type="match status" value="1"/>
</dbReference>
<organism evidence="9 10">
    <name type="scientific">Cichlidogyrus casuarinus</name>
    <dbReference type="NCBI Taxonomy" id="1844966"/>
    <lineage>
        <taxon>Eukaryota</taxon>
        <taxon>Metazoa</taxon>
        <taxon>Spiralia</taxon>
        <taxon>Lophotrochozoa</taxon>
        <taxon>Platyhelminthes</taxon>
        <taxon>Monogenea</taxon>
        <taxon>Monopisthocotylea</taxon>
        <taxon>Dactylogyridea</taxon>
        <taxon>Ancyrocephalidae</taxon>
        <taxon>Cichlidogyrus</taxon>
    </lineage>
</organism>
<dbReference type="SUPFAM" id="SSF90229">
    <property type="entry name" value="CCCH zinc finger"/>
    <property type="match status" value="1"/>
</dbReference>
<dbReference type="InterPro" id="IPR000571">
    <property type="entry name" value="Znf_CCCH"/>
</dbReference>
<dbReference type="PANTHER" id="PTHR46557">
    <property type="entry name" value="SERINE/THREONINE-PROTEIN PHOSPHATASE 1 REGULATORY SUBUNIT 10-RELATED"/>
    <property type="match status" value="1"/>
</dbReference>
<dbReference type="GO" id="GO:0008270">
    <property type="term" value="F:zinc ion binding"/>
    <property type="evidence" value="ECO:0007669"/>
    <property type="project" value="UniProtKB-KW"/>
</dbReference>
<dbReference type="GO" id="GO:0005634">
    <property type="term" value="C:nucleus"/>
    <property type="evidence" value="ECO:0007669"/>
    <property type="project" value="UniProtKB-SubCell"/>
</dbReference>
<proteinExistence type="predicted"/>
<dbReference type="InterPro" id="IPR035441">
    <property type="entry name" value="TFIIS/LEDGF_dom_sf"/>
</dbReference>
<sequence>MVASDISVQSLISVANQGLHPEEVLSSIKCHLDAKGGLKEESVSNFIDFVGDTGGGLVPRCLAILILKSSETSVQLNTCDSGAWDILLKWLQDALQQDNFAFLYQLLTLYDLLPITMTHLTMNVTPKLVNTISKKCSDQACKDLAAQIVRKWKAIISTEPTQPASSLPRKRKSSDENTIKIPSSPPMPKLDSSQVGLKNSKKRKSTVKMPANQMRTAGLEDVISITTPKSRAEVTKSLKQPNKIENNVKNSLENLHQNISVTPSEPKKPAYEIHESSDFIKSLTTPTPHIVRKKRKVSKESKPEPVPPTKEPMEVDLNNSLEAEESPVPESPGMGAKKSSLSDFSNAFSDKKSRKSVSWPDDDKDLTHVRFFEIEDGERINVNRLSVDAIRKKELASERQLFHRCSEFELQGVKWYPPQEVDFNLSVEPGCKSEERHIQSEREKRVLQIIYFTKENVPDSPAEPEFDNQITDAGAPIDIPLEEVVEPNAKSQNSSLIDDTQEGQITLKPQALDMIKSMISTVEPEENRHMAPTYLGPGPGPDPYNEVYEHHYEGHHPVPPSGGFADPIDNEATRSEVLAILQEHYPNENVHDCDPHRIREMLDPLRDDLVHRGILRRGMMPPPHVHPDPHYYQGYLPPYAAARPPFNGYSRFPPRPPYMLRPPMGHGYPYPPRGPSMPPRGGRFPQESSKKNRCKYFMAHGRCRMGKDCKFIH</sequence>
<dbReference type="Pfam" id="PF08711">
    <property type="entry name" value="Med26"/>
    <property type="match status" value="1"/>
</dbReference>
<evidence type="ECO:0000256" key="5">
    <source>
        <dbReference type="PROSITE-ProRule" id="PRU00723"/>
    </source>
</evidence>
<accession>A0ABD2PWF6</accession>
<evidence type="ECO:0000313" key="10">
    <source>
        <dbReference type="Proteomes" id="UP001626550"/>
    </source>
</evidence>
<dbReference type="EMBL" id="JBJKFK010002021">
    <property type="protein sequence ID" value="KAL3311774.1"/>
    <property type="molecule type" value="Genomic_DNA"/>
</dbReference>
<evidence type="ECO:0000256" key="2">
    <source>
        <dbReference type="ARBA" id="ARBA00022771"/>
    </source>
</evidence>
<evidence type="ECO:0000256" key="4">
    <source>
        <dbReference type="PROSITE-ProRule" id="PRU00649"/>
    </source>
</evidence>
<keyword evidence="1 5" id="KW-0479">Metal-binding</keyword>
<feature type="region of interest" description="Disordered" evidence="6">
    <location>
        <begin position="279"/>
        <end position="344"/>
    </location>
</feature>
<comment type="caution">
    <text evidence="9">The sequence shown here is derived from an EMBL/GenBank/DDBJ whole genome shotgun (WGS) entry which is preliminary data.</text>
</comment>
<keyword evidence="3 5" id="KW-0862">Zinc</keyword>
<dbReference type="AlphaFoldDB" id="A0ABD2PWF6"/>
<evidence type="ECO:0000259" key="7">
    <source>
        <dbReference type="PROSITE" id="PS50103"/>
    </source>
</evidence>
<evidence type="ECO:0000256" key="1">
    <source>
        <dbReference type="ARBA" id="ARBA00022723"/>
    </source>
</evidence>
<feature type="domain" description="C3H1-type" evidence="7">
    <location>
        <begin position="688"/>
        <end position="713"/>
    </location>
</feature>
<feature type="domain" description="TFIIS N-terminal" evidence="8">
    <location>
        <begin position="85"/>
        <end position="159"/>
    </location>
</feature>
<dbReference type="PROSITE" id="PS51319">
    <property type="entry name" value="TFIIS_N"/>
    <property type="match status" value="1"/>
</dbReference>
<evidence type="ECO:0000256" key="6">
    <source>
        <dbReference type="SAM" id="MobiDB-lite"/>
    </source>
</evidence>
<dbReference type="PROSITE" id="PS50103">
    <property type="entry name" value="ZF_C3H1"/>
    <property type="match status" value="1"/>
</dbReference>
<dbReference type="InterPro" id="IPR017923">
    <property type="entry name" value="TFIIS_N"/>
</dbReference>
<protein>
    <recommendedName>
        <fullName evidence="11">Serine/threonine-protein phosphatase 1 regulatory subunit 10</fullName>
    </recommendedName>
</protein>
<evidence type="ECO:0000259" key="8">
    <source>
        <dbReference type="PROSITE" id="PS51319"/>
    </source>
</evidence>
<keyword evidence="2 5" id="KW-0863">Zinc-finger</keyword>